<proteinExistence type="predicted"/>
<dbReference type="AlphaFoldDB" id="A0A0B7C4S7"/>
<name>A0A0B7C4S7_9EUPU</name>
<feature type="non-terminal residue" evidence="2">
    <location>
        <position position="1"/>
    </location>
</feature>
<feature type="compositionally biased region" description="Polar residues" evidence="1">
    <location>
        <begin position="71"/>
        <end position="84"/>
    </location>
</feature>
<evidence type="ECO:0000256" key="1">
    <source>
        <dbReference type="SAM" id="MobiDB-lite"/>
    </source>
</evidence>
<sequence length="84" mass="8746">SSDSSGDELHPNNQVSYPGAHPSHESGESRTAVTELPIMLLTSLPTSSSQSNQPDIAPSIVTQPPLPQQIVPPSTDTLTAVTNS</sequence>
<reference evidence="2" key="1">
    <citation type="submission" date="2014-12" db="EMBL/GenBank/DDBJ databases">
        <title>Insight into the proteome of Arion vulgaris.</title>
        <authorList>
            <person name="Aradska J."/>
            <person name="Bulat T."/>
            <person name="Smidak R."/>
            <person name="Sarate P."/>
            <person name="Gangsoo J."/>
            <person name="Sialana F."/>
            <person name="Bilban M."/>
            <person name="Lubec G."/>
        </authorList>
    </citation>
    <scope>NUCLEOTIDE SEQUENCE</scope>
    <source>
        <tissue evidence="2">Skin</tissue>
    </source>
</reference>
<feature type="region of interest" description="Disordered" evidence="1">
    <location>
        <begin position="1"/>
        <end position="84"/>
    </location>
</feature>
<dbReference type="EMBL" id="HACG01053336">
    <property type="protein sequence ID" value="CEL00207.1"/>
    <property type="molecule type" value="Transcribed_RNA"/>
</dbReference>
<accession>A0A0B7C4S7</accession>
<evidence type="ECO:0000313" key="2">
    <source>
        <dbReference type="EMBL" id="CEL00207.1"/>
    </source>
</evidence>
<feature type="compositionally biased region" description="Low complexity" evidence="1">
    <location>
        <begin position="41"/>
        <end position="54"/>
    </location>
</feature>
<gene>
    <name evidence="2" type="primary">ORF223119</name>
</gene>
<protein>
    <submittedName>
        <fullName evidence="2">Uncharacterized protein</fullName>
    </submittedName>
</protein>
<organism evidence="2">
    <name type="scientific">Arion vulgaris</name>
    <dbReference type="NCBI Taxonomy" id="1028688"/>
    <lineage>
        <taxon>Eukaryota</taxon>
        <taxon>Metazoa</taxon>
        <taxon>Spiralia</taxon>
        <taxon>Lophotrochozoa</taxon>
        <taxon>Mollusca</taxon>
        <taxon>Gastropoda</taxon>
        <taxon>Heterobranchia</taxon>
        <taxon>Euthyneura</taxon>
        <taxon>Panpulmonata</taxon>
        <taxon>Eupulmonata</taxon>
        <taxon>Stylommatophora</taxon>
        <taxon>Helicina</taxon>
        <taxon>Arionoidea</taxon>
        <taxon>Arionidae</taxon>
        <taxon>Arion</taxon>
    </lineage>
</organism>
<feature type="non-terminal residue" evidence="2">
    <location>
        <position position="84"/>
    </location>
</feature>